<evidence type="ECO:0000313" key="8">
    <source>
        <dbReference type="Proteomes" id="UP000219336"/>
    </source>
</evidence>
<dbReference type="InterPro" id="IPR011042">
    <property type="entry name" value="6-blade_b-propeller_TolB-like"/>
</dbReference>
<organism evidence="7 8">
    <name type="scientific">Vibrio thalassae</name>
    <dbReference type="NCBI Taxonomy" id="1243014"/>
    <lineage>
        <taxon>Bacteria</taxon>
        <taxon>Pseudomonadati</taxon>
        <taxon>Pseudomonadota</taxon>
        <taxon>Gammaproteobacteria</taxon>
        <taxon>Vibrionales</taxon>
        <taxon>Vibrionaceae</taxon>
        <taxon>Vibrio</taxon>
    </lineage>
</organism>
<dbReference type="OrthoDB" id="9802240at2"/>
<name>A0A240EF64_9VIBR</name>
<dbReference type="Gene3D" id="2.120.10.30">
    <property type="entry name" value="TolB, C-terminal domain"/>
    <property type="match status" value="1"/>
</dbReference>
<feature type="domain" description="TolB N-terminal" evidence="6">
    <location>
        <begin position="24"/>
        <end position="126"/>
    </location>
</feature>
<dbReference type="NCBIfam" id="TIGR02800">
    <property type="entry name" value="propeller_TolB"/>
    <property type="match status" value="1"/>
</dbReference>
<dbReference type="GO" id="GO:0051301">
    <property type="term" value="P:cell division"/>
    <property type="evidence" value="ECO:0007669"/>
    <property type="project" value="UniProtKB-UniRule"/>
</dbReference>
<dbReference type="HAMAP" id="MF_00671">
    <property type="entry name" value="TolB"/>
    <property type="match status" value="1"/>
</dbReference>
<comment type="function">
    <text evidence="5">Part of the Tol-Pal system, which plays a role in outer membrane invagination during cell division and is important for maintaining outer membrane integrity.</text>
</comment>
<dbReference type="EMBL" id="OANU01000004">
    <property type="protein sequence ID" value="SNX47161.1"/>
    <property type="molecule type" value="Genomic_DNA"/>
</dbReference>
<dbReference type="Gene3D" id="3.40.50.10070">
    <property type="entry name" value="TolB, N-terminal domain"/>
    <property type="match status" value="1"/>
</dbReference>
<reference evidence="8" key="1">
    <citation type="submission" date="2016-06" db="EMBL/GenBank/DDBJ databases">
        <authorList>
            <person name="Rodrigo-Torres L."/>
            <person name="Arahal R.D."/>
            <person name="Lucena T."/>
        </authorList>
    </citation>
    <scope>NUCLEOTIDE SEQUENCE [LARGE SCALE GENOMIC DNA]</scope>
    <source>
        <strain evidence="8">CECT8203</strain>
    </source>
</reference>
<evidence type="ECO:0000256" key="1">
    <source>
        <dbReference type="ARBA" id="ARBA00004418"/>
    </source>
</evidence>
<evidence type="ECO:0000259" key="6">
    <source>
        <dbReference type="Pfam" id="PF04052"/>
    </source>
</evidence>
<dbReference type="InterPro" id="IPR014167">
    <property type="entry name" value="Tol-Pal_TolB"/>
</dbReference>
<evidence type="ECO:0000256" key="2">
    <source>
        <dbReference type="ARBA" id="ARBA00009820"/>
    </source>
</evidence>
<dbReference type="SUPFAM" id="SSF52964">
    <property type="entry name" value="TolB, N-terminal domain"/>
    <property type="match status" value="1"/>
</dbReference>
<feature type="chain" id="PRO_5013406159" description="Tol-Pal system protein TolB" evidence="5">
    <location>
        <begin position="23"/>
        <end position="450"/>
    </location>
</feature>
<evidence type="ECO:0000313" key="7">
    <source>
        <dbReference type="EMBL" id="SNX47161.1"/>
    </source>
</evidence>
<accession>A0A240EF64</accession>
<dbReference type="PANTHER" id="PTHR36842:SF1">
    <property type="entry name" value="PROTEIN TOLB"/>
    <property type="match status" value="1"/>
</dbReference>
<dbReference type="Pfam" id="PF07676">
    <property type="entry name" value="PD40"/>
    <property type="match status" value="3"/>
</dbReference>
<dbReference type="SUPFAM" id="SSF69304">
    <property type="entry name" value="Tricorn protease N-terminal domain"/>
    <property type="match status" value="1"/>
</dbReference>
<evidence type="ECO:0000256" key="4">
    <source>
        <dbReference type="ARBA" id="ARBA00022764"/>
    </source>
</evidence>
<dbReference type="AlphaFoldDB" id="A0A240EF64"/>
<dbReference type="InterPro" id="IPR007195">
    <property type="entry name" value="TolB_N"/>
</dbReference>
<keyword evidence="4 5" id="KW-0574">Periplasm</keyword>
<dbReference type="GO" id="GO:0017038">
    <property type="term" value="P:protein import"/>
    <property type="evidence" value="ECO:0007669"/>
    <property type="project" value="InterPro"/>
</dbReference>
<keyword evidence="8" id="KW-1185">Reference proteome</keyword>
<keyword evidence="5" id="KW-0132">Cell division</keyword>
<dbReference type="PANTHER" id="PTHR36842">
    <property type="entry name" value="PROTEIN TOLB HOMOLOG"/>
    <property type="match status" value="1"/>
</dbReference>
<dbReference type="InterPro" id="IPR011659">
    <property type="entry name" value="WD40"/>
</dbReference>
<dbReference type="GO" id="GO:0042597">
    <property type="term" value="C:periplasmic space"/>
    <property type="evidence" value="ECO:0007669"/>
    <property type="project" value="UniProtKB-SubCell"/>
</dbReference>
<comment type="similarity">
    <text evidence="2 5">Belongs to the TolB family.</text>
</comment>
<protein>
    <recommendedName>
        <fullName evidence="5">Tol-Pal system protein TolB</fullName>
    </recommendedName>
</protein>
<evidence type="ECO:0000256" key="5">
    <source>
        <dbReference type="HAMAP-Rule" id="MF_00671"/>
    </source>
</evidence>
<evidence type="ECO:0000256" key="3">
    <source>
        <dbReference type="ARBA" id="ARBA00022729"/>
    </source>
</evidence>
<comment type="subcellular location">
    <subcellularLocation>
        <location evidence="1 5">Periplasm</location>
    </subcellularLocation>
</comment>
<dbReference type="Pfam" id="PF04052">
    <property type="entry name" value="TolB_N"/>
    <property type="match status" value="1"/>
</dbReference>
<keyword evidence="3 5" id="KW-0732">Signal</keyword>
<dbReference type="Proteomes" id="UP000219336">
    <property type="component" value="Unassembled WGS sequence"/>
</dbReference>
<feature type="signal peptide" evidence="5">
    <location>
        <begin position="1"/>
        <end position="22"/>
    </location>
</feature>
<comment type="subunit">
    <text evidence="5">The Tol-Pal system is composed of five core proteins: the inner membrane proteins TolA, TolQ and TolR, the periplasmic protein TolB and the outer membrane protein Pal. They form a network linking the inner and outer membranes and the peptidoglycan layer.</text>
</comment>
<gene>
    <name evidence="5 7" type="primary">tolB</name>
    <name evidence="7" type="ORF">VTH8203_00762</name>
</gene>
<keyword evidence="5" id="KW-0131">Cell cycle</keyword>
<proteinExistence type="inferred from homology"/>
<sequence length="450" mass="49705" precursor="true">MIKRILLGMALVLSFAAQTANAALELVITDGIDSARPIAIVPFKWEGEGKLPHDVSAVIASDLQRSGKFSPVATSKMPQTPYDASDINFEAWTSIGVDSLLTGTIAKNAEGNYEVSYQLVDVVRGQLTGGKSKALSDDGQLVLSNDHVLFKKKATVPGNRLREYAHRISDLVYEELTGERGAFLTRIAYVVVNDKDQYPYQMRIADYDGYNEKLVLRSKQPLMSPAWSPDGKKLAYVSFQNGQAEIFIMNIYTGKREKITSFPRHNGAPRFSPDGKTLALTLSKTGQLHVYTLNLETRKLRQITSGRSNNTEPFWKPDGKSLIFTSDRGGNPQIYEVNLSDGQTKRITWQGRQNLGGQITPDGRYLVMVNRSNSGFNLAKQDLETGSVQILTKTLLDESPSIAPNGGMVIYSSIYNKTNVLSMVSIDGRFKARLPATNGRVRAPAWSPFL</sequence>